<reference evidence="1 2" key="1">
    <citation type="submission" date="2024-11" db="EMBL/GenBank/DDBJ databases">
        <title>Chromosome-level genome assembly of the freshwater bivalve Anodonta woodiana.</title>
        <authorList>
            <person name="Chen X."/>
        </authorList>
    </citation>
    <scope>NUCLEOTIDE SEQUENCE [LARGE SCALE GENOMIC DNA]</scope>
    <source>
        <strain evidence="1">MN2024</strain>
        <tissue evidence="1">Gills</tissue>
    </source>
</reference>
<name>A0ABD3XQW0_SINWO</name>
<evidence type="ECO:0000313" key="1">
    <source>
        <dbReference type="EMBL" id="KAL3887956.1"/>
    </source>
</evidence>
<protein>
    <submittedName>
        <fullName evidence="1">Uncharacterized protein</fullName>
    </submittedName>
</protein>
<gene>
    <name evidence="1" type="ORF">ACJMK2_000341</name>
</gene>
<sequence length="123" mass="14461">MRGDRGTGNGHVAQMQAFMTEKESLIYGRNTVWNVHHIRPTKNQNSPNGRPVVMYKLPMIYGTRSYLQSVDEDKIEVCRDECVFRDEHPCDRDKNRWTSPTNIDDAMQLYCDIRNMLLVDLRR</sequence>
<proteinExistence type="predicted"/>
<comment type="caution">
    <text evidence="1">The sequence shown here is derived from an EMBL/GenBank/DDBJ whole genome shotgun (WGS) entry which is preliminary data.</text>
</comment>
<organism evidence="1 2">
    <name type="scientific">Sinanodonta woodiana</name>
    <name type="common">Chinese pond mussel</name>
    <name type="synonym">Anodonta woodiana</name>
    <dbReference type="NCBI Taxonomy" id="1069815"/>
    <lineage>
        <taxon>Eukaryota</taxon>
        <taxon>Metazoa</taxon>
        <taxon>Spiralia</taxon>
        <taxon>Lophotrochozoa</taxon>
        <taxon>Mollusca</taxon>
        <taxon>Bivalvia</taxon>
        <taxon>Autobranchia</taxon>
        <taxon>Heteroconchia</taxon>
        <taxon>Palaeoheterodonta</taxon>
        <taxon>Unionida</taxon>
        <taxon>Unionoidea</taxon>
        <taxon>Unionidae</taxon>
        <taxon>Unioninae</taxon>
        <taxon>Sinanodonta</taxon>
    </lineage>
</organism>
<keyword evidence="2" id="KW-1185">Reference proteome</keyword>
<dbReference type="Proteomes" id="UP001634394">
    <property type="component" value="Unassembled WGS sequence"/>
</dbReference>
<accession>A0ABD3XQW0</accession>
<dbReference type="AlphaFoldDB" id="A0ABD3XQW0"/>
<dbReference type="EMBL" id="JBJQND010000001">
    <property type="protein sequence ID" value="KAL3887956.1"/>
    <property type="molecule type" value="Genomic_DNA"/>
</dbReference>
<evidence type="ECO:0000313" key="2">
    <source>
        <dbReference type="Proteomes" id="UP001634394"/>
    </source>
</evidence>